<dbReference type="Proteomes" id="UP000800036">
    <property type="component" value="Unassembled WGS sequence"/>
</dbReference>
<feature type="chain" id="PRO_5025395778" evidence="1">
    <location>
        <begin position="18"/>
        <end position="162"/>
    </location>
</feature>
<gene>
    <name evidence="2" type="ORF">BU23DRAFT_554435</name>
</gene>
<evidence type="ECO:0000313" key="2">
    <source>
        <dbReference type="EMBL" id="KAF1973146.1"/>
    </source>
</evidence>
<reference evidence="2" key="1">
    <citation type="journal article" date="2020" name="Stud. Mycol.">
        <title>101 Dothideomycetes genomes: a test case for predicting lifestyles and emergence of pathogens.</title>
        <authorList>
            <person name="Haridas S."/>
            <person name="Albert R."/>
            <person name="Binder M."/>
            <person name="Bloem J."/>
            <person name="Labutti K."/>
            <person name="Salamov A."/>
            <person name="Andreopoulos B."/>
            <person name="Baker S."/>
            <person name="Barry K."/>
            <person name="Bills G."/>
            <person name="Bluhm B."/>
            <person name="Cannon C."/>
            <person name="Castanera R."/>
            <person name="Culley D."/>
            <person name="Daum C."/>
            <person name="Ezra D."/>
            <person name="Gonzalez J."/>
            <person name="Henrissat B."/>
            <person name="Kuo A."/>
            <person name="Liang C."/>
            <person name="Lipzen A."/>
            <person name="Lutzoni F."/>
            <person name="Magnuson J."/>
            <person name="Mondo S."/>
            <person name="Nolan M."/>
            <person name="Ohm R."/>
            <person name="Pangilinan J."/>
            <person name="Park H.-J."/>
            <person name="Ramirez L."/>
            <person name="Alfaro M."/>
            <person name="Sun H."/>
            <person name="Tritt A."/>
            <person name="Yoshinaga Y."/>
            <person name="Zwiers L.-H."/>
            <person name="Turgeon B."/>
            <person name="Goodwin S."/>
            <person name="Spatafora J."/>
            <person name="Crous P."/>
            <person name="Grigoriev I."/>
        </authorList>
    </citation>
    <scope>NUCLEOTIDE SEQUENCE</scope>
    <source>
        <strain evidence="2">CBS 107.79</strain>
    </source>
</reference>
<protein>
    <submittedName>
        <fullName evidence="2">Uncharacterized protein</fullName>
    </submittedName>
</protein>
<evidence type="ECO:0000313" key="3">
    <source>
        <dbReference type="Proteomes" id="UP000800036"/>
    </source>
</evidence>
<keyword evidence="3" id="KW-1185">Reference proteome</keyword>
<sequence length="162" mass="18193">MVCAAVLLCVCSPLTAAIMVRLIVLGAVGSAEFWTRIRAQRRRLLLSSQTRANHRSTRVADRLELTMRRRTPHYSASYRPDVACIRRILSIMQEFSLQPSQASYNDGWRALDVAMRQLLLADQYGASCSARPKCGRQYDRLAGIGGVDATKPLRVVVWLRCV</sequence>
<keyword evidence="1" id="KW-0732">Signal</keyword>
<dbReference type="AlphaFoldDB" id="A0A6A5VDP3"/>
<evidence type="ECO:0000256" key="1">
    <source>
        <dbReference type="SAM" id="SignalP"/>
    </source>
</evidence>
<organism evidence="2 3">
    <name type="scientific">Bimuria novae-zelandiae CBS 107.79</name>
    <dbReference type="NCBI Taxonomy" id="1447943"/>
    <lineage>
        <taxon>Eukaryota</taxon>
        <taxon>Fungi</taxon>
        <taxon>Dikarya</taxon>
        <taxon>Ascomycota</taxon>
        <taxon>Pezizomycotina</taxon>
        <taxon>Dothideomycetes</taxon>
        <taxon>Pleosporomycetidae</taxon>
        <taxon>Pleosporales</taxon>
        <taxon>Massarineae</taxon>
        <taxon>Didymosphaeriaceae</taxon>
        <taxon>Bimuria</taxon>
    </lineage>
</organism>
<proteinExistence type="predicted"/>
<dbReference type="EMBL" id="ML976682">
    <property type="protein sequence ID" value="KAF1973146.1"/>
    <property type="molecule type" value="Genomic_DNA"/>
</dbReference>
<accession>A0A6A5VDP3</accession>
<name>A0A6A5VDP3_9PLEO</name>
<feature type="signal peptide" evidence="1">
    <location>
        <begin position="1"/>
        <end position="17"/>
    </location>
</feature>